<name>A0A1G9V5K3_ALLAB</name>
<dbReference type="RefSeq" id="WP_162184878.1">
    <property type="nucleotide sequence ID" value="NZ_JOEF01000018.1"/>
</dbReference>
<accession>A0A1G9V5K3</accession>
<dbReference type="AlphaFoldDB" id="A0A1G9V5K3"/>
<feature type="binding site" evidence="1">
    <location>
        <position position="332"/>
    </location>
    <ligand>
        <name>Zn(2+)</name>
        <dbReference type="ChEBI" id="CHEBI:29105"/>
    </ligand>
</feature>
<evidence type="ECO:0000313" key="3">
    <source>
        <dbReference type="Proteomes" id="UP000183376"/>
    </source>
</evidence>
<dbReference type="PANTHER" id="PTHR12736">
    <property type="entry name" value="LANC-LIKE PROTEIN"/>
    <property type="match status" value="1"/>
</dbReference>
<dbReference type="GO" id="GO:0046872">
    <property type="term" value="F:metal ion binding"/>
    <property type="evidence" value="ECO:0007669"/>
    <property type="project" value="UniProtKB-KW"/>
</dbReference>
<organism evidence="2 3">
    <name type="scientific">Allokutzneria albata</name>
    <name type="common">Kibdelosporangium albatum</name>
    <dbReference type="NCBI Taxonomy" id="211114"/>
    <lineage>
        <taxon>Bacteria</taxon>
        <taxon>Bacillati</taxon>
        <taxon>Actinomycetota</taxon>
        <taxon>Actinomycetes</taxon>
        <taxon>Pseudonocardiales</taxon>
        <taxon>Pseudonocardiaceae</taxon>
        <taxon>Allokutzneria</taxon>
    </lineage>
</organism>
<keyword evidence="1" id="KW-0479">Metal-binding</keyword>
<dbReference type="Gene3D" id="1.50.10.20">
    <property type="match status" value="1"/>
</dbReference>
<dbReference type="PANTHER" id="PTHR12736:SF7">
    <property type="entry name" value="LANC-LIKE PROTEIN 3"/>
    <property type="match status" value="1"/>
</dbReference>
<dbReference type="InterPro" id="IPR033889">
    <property type="entry name" value="LanC"/>
</dbReference>
<evidence type="ECO:0000313" key="2">
    <source>
        <dbReference type="EMBL" id="SDM67464.1"/>
    </source>
</evidence>
<feature type="binding site" evidence="1">
    <location>
        <position position="286"/>
    </location>
    <ligand>
        <name>Zn(2+)</name>
        <dbReference type="ChEBI" id="CHEBI:29105"/>
    </ligand>
</feature>
<dbReference type="STRING" id="211114.SAMN04489726_2844"/>
<dbReference type="InterPro" id="IPR007822">
    <property type="entry name" value="LANC-like"/>
</dbReference>
<dbReference type="GO" id="GO:0031179">
    <property type="term" value="P:peptide modification"/>
    <property type="evidence" value="ECO:0007669"/>
    <property type="project" value="InterPro"/>
</dbReference>
<reference evidence="2 3" key="1">
    <citation type="submission" date="2016-10" db="EMBL/GenBank/DDBJ databases">
        <authorList>
            <person name="de Groot N.N."/>
        </authorList>
    </citation>
    <scope>NUCLEOTIDE SEQUENCE [LARGE SCALE GENOMIC DNA]</scope>
    <source>
        <strain evidence="2 3">DSM 44149</strain>
    </source>
</reference>
<protein>
    <submittedName>
        <fullName evidence="2">Lanthionine synthetase C-like protein</fullName>
    </submittedName>
</protein>
<dbReference type="Proteomes" id="UP000183376">
    <property type="component" value="Chromosome I"/>
</dbReference>
<feature type="binding site" evidence="1">
    <location>
        <position position="333"/>
    </location>
    <ligand>
        <name>Zn(2+)</name>
        <dbReference type="ChEBI" id="CHEBI:29105"/>
    </ligand>
</feature>
<keyword evidence="3" id="KW-1185">Reference proteome</keyword>
<keyword evidence="1" id="KW-0862">Zinc</keyword>
<sequence length="414" mass="43857">MTPALADRARETAWLILTRLADPAVVADAVAASRQRANHPFDWGGPGLFTGLAGSAVAFQAAHRAFPAEAAHWRGLAHQQLVAAAQASFSAPLSHCGISAGTSGLAFAFADSLREEPRYGATLDKLNTQLAAQVIDTPTWRSADGVRDSDYDVISGAAGTLGYLISVDAPKPVVRQAIDALIDDLVWLCDPERWFIPPHRYPLASYSDRYPHGYVNIGLAHGIPGPLAALSLAHQAGYQRDGLVEAIRRTADYLVGLPCWWPAGVPLTESGAEDRDRLEPGRIAWCYGAPGVAAALLNAANALQDKSIRDVAVDGFESVLRNLAPLPEAPLCHGVAGLLPICALFAEESTVARKSIEELTEHVLSHCDEDAPLVVRGDGLDDPSLLTGSAGVALALLTATGDVDNRWTRALLLA</sequence>
<dbReference type="EMBL" id="LT629701">
    <property type="protein sequence ID" value="SDM67464.1"/>
    <property type="molecule type" value="Genomic_DNA"/>
</dbReference>
<dbReference type="PRINTS" id="PR01955">
    <property type="entry name" value="LANCFRANKIA"/>
</dbReference>
<dbReference type="PRINTS" id="PR01950">
    <property type="entry name" value="LANCSUPER"/>
</dbReference>
<dbReference type="GO" id="GO:0005886">
    <property type="term" value="C:plasma membrane"/>
    <property type="evidence" value="ECO:0007669"/>
    <property type="project" value="TreeGrafter"/>
</dbReference>
<dbReference type="eggNOG" id="COG4403">
    <property type="taxonomic scope" value="Bacteria"/>
</dbReference>
<dbReference type="CDD" id="cd04793">
    <property type="entry name" value="LanC"/>
    <property type="match status" value="1"/>
</dbReference>
<proteinExistence type="predicted"/>
<dbReference type="SUPFAM" id="SSF158745">
    <property type="entry name" value="LanC-like"/>
    <property type="match status" value="1"/>
</dbReference>
<gene>
    <name evidence="2" type="ORF">SAMN04489726_2844</name>
</gene>
<dbReference type="SMART" id="SM01260">
    <property type="entry name" value="LANC_like"/>
    <property type="match status" value="1"/>
</dbReference>
<evidence type="ECO:0000256" key="1">
    <source>
        <dbReference type="PIRSR" id="PIRSR607822-1"/>
    </source>
</evidence>
<dbReference type="Pfam" id="PF05147">
    <property type="entry name" value="LANC_like"/>
    <property type="match status" value="1"/>
</dbReference>